<protein>
    <submittedName>
        <fullName evidence="2">Uncharacterized protein</fullName>
    </submittedName>
</protein>
<dbReference type="EMBL" id="LT607409">
    <property type="protein sequence ID" value="SCF26760.1"/>
    <property type="molecule type" value="Genomic_DNA"/>
</dbReference>
<accession>A0A1C4Z1C0</accession>
<keyword evidence="3" id="KW-1185">Reference proteome</keyword>
<evidence type="ECO:0000313" key="3">
    <source>
        <dbReference type="Proteomes" id="UP000198224"/>
    </source>
</evidence>
<feature type="compositionally biased region" description="Basic and acidic residues" evidence="1">
    <location>
        <begin position="161"/>
        <end position="172"/>
    </location>
</feature>
<reference evidence="3" key="1">
    <citation type="submission" date="2016-06" db="EMBL/GenBank/DDBJ databases">
        <authorList>
            <person name="Varghese N."/>
            <person name="Submissions Spin"/>
        </authorList>
    </citation>
    <scope>NUCLEOTIDE SEQUENCE [LARGE SCALE GENOMIC DNA]</scope>
    <source>
        <strain evidence="3">DSM 45160</strain>
    </source>
</reference>
<name>A0A1C4Z1C0_9ACTN</name>
<proteinExistence type="predicted"/>
<feature type="compositionally biased region" description="Basic and acidic residues" evidence="1">
    <location>
        <begin position="67"/>
        <end position="80"/>
    </location>
</feature>
<organism evidence="2 3">
    <name type="scientific">Micromonospora chokoriensis</name>
    <dbReference type="NCBI Taxonomy" id="356851"/>
    <lineage>
        <taxon>Bacteria</taxon>
        <taxon>Bacillati</taxon>
        <taxon>Actinomycetota</taxon>
        <taxon>Actinomycetes</taxon>
        <taxon>Micromonosporales</taxon>
        <taxon>Micromonosporaceae</taxon>
        <taxon>Micromonospora</taxon>
    </lineage>
</organism>
<dbReference type="AlphaFoldDB" id="A0A1C4Z1C0"/>
<feature type="region of interest" description="Disordered" evidence="1">
    <location>
        <begin position="67"/>
        <end position="291"/>
    </location>
</feature>
<evidence type="ECO:0000256" key="1">
    <source>
        <dbReference type="SAM" id="MobiDB-lite"/>
    </source>
</evidence>
<feature type="region of interest" description="Disordered" evidence="1">
    <location>
        <begin position="1"/>
        <end position="47"/>
    </location>
</feature>
<evidence type="ECO:0000313" key="2">
    <source>
        <dbReference type="EMBL" id="SCF26760.1"/>
    </source>
</evidence>
<gene>
    <name evidence="2" type="ORF">GA0070612_5628</name>
</gene>
<feature type="compositionally biased region" description="Basic and acidic residues" evidence="1">
    <location>
        <begin position="234"/>
        <end position="245"/>
    </location>
</feature>
<sequence length="291" mass="32086">MRPTTCPRASRPQAPARKSGERPTPGSRWAGMTSVARCRPAPDLGRPQFNWRLLRKGTYQAFNRNGPLDHGHPCHPRRDLGQFPFRANGNCPRSRKTRRPTTPFARQTPERWAGPATGSGPARQPGSRPPGDRAGGPPRRPRNRLPQAAARQASPGTPHDGSAHDSDQDQLPRCHPHRRFTGHTRDTTARPVPVEPFARSRPIYGAAIQGRTRRGGPEPGEPVPASHGQQPAARDARGRNGSGDRPRHRWRIGTARDGTPPSDMCPHPRSGQGHTCVRSRRQRAVPARRLL</sequence>
<dbReference type="Proteomes" id="UP000198224">
    <property type="component" value="Chromosome I"/>
</dbReference>